<evidence type="ECO:0000256" key="2">
    <source>
        <dbReference type="SAM" id="SignalP"/>
    </source>
</evidence>
<dbReference type="AlphaFoldDB" id="A0A2V1K949"/>
<name>A0A2V1K949_9ACTO</name>
<feature type="signal peptide" evidence="2">
    <location>
        <begin position="1"/>
        <end position="20"/>
    </location>
</feature>
<dbReference type="Pfam" id="PF03724">
    <property type="entry name" value="META"/>
    <property type="match status" value="1"/>
</dbReference>
<feature type="domain" description="DUF306" evidence="3">
    <location>
        <begin position="37"/>
        <end position="114"/>
    </location>
</feature>
<dbReference type="InterPro" id="IPR053147">
    <property type="entry name" value="Hsp_HslJ-like"/>
</dbReference>
<dbReference type="PROSITE" id="PS51257">
    <property type="entry name" value="PROKAR_LIPOPROTEIN"/>
    <property type="match status" value="1"/>
</dbReference>
<gene>
    <name evidence="4" type="ORF">DD236_00895</name>
</gene>
<organism evidence="4 5">
    <name type="scientific">Ancrocorticia populi</name>
    <dbReference type="NCBI Taxonomy" id="2175228"/>
    <lineage>
        <taxon>Bacteria</taxon>
        <taxon>Bacillati</taxon>
        <taxon>Actinomycetota</taxon>
        <taxon>Actinomycetes</taxon>
        <taxon>Actinomycetales</taxon>
        <taxon>Actinomycetaceae</taxon>
        <taxon>Ancrocorticia</taxon>
    </lineage>
</organism>
<keyword evidence="5" id="KW-1185">Reference proteome</keyword>
<dbReference type="Proteomes" id="UP000245283">
    <property type="component" value="Unassembled WGS sequence"/>
</dbReference>
<feature type="chain" id="PRO_5039317904" evidence="2">
    <location>
        <begin position="21"/>
        <end position="120"/>
    </location>
</feature>
<reference evidence="5" key="1">
    <citation type="submission" date="2018-05" db="EMBL/GenBank/DDBJ databases">
        <authorList>
            <person name="Li Y."/>
        </authorList>
    </citation>
    <scope>NUCLEOTIDE SEQUENCE [LARGE SCALE GENOMIC DNA]</scope>
    <source>
        <strain evidence="5">sk1b4</strain>
    </source>
</reference>
<evidence type="ECO:0000313" key="5">
    <source>
        <dbReference type="Proteomes" id="UP000245283"/>
    </source>
</evidence>
<accession>A0A2V1K949</accession>
<dbReference type="RefSeq" id="WP_109092506.1">
    <property type="nucleotide sequence ID" value="NZ_CAMELQ010000007.1"/>
</dbReference>
<evidence type="ECO:0000256" key="1">
    <source>
        <dbReference type="SAM" id="MobiDB-lite"/>
    </source>
</evidence>
<dbReference type="PANTHER" id="PTHR35535">
    <property type="entry name" value="HEAT SHOCK PROTEIN HSLJ"/>
    <property type="match status" value="1"/>
</dbReference>
<protein>
    <submittedName>
        <fullName evidence="4">META domain-containing protein</fullName>
    </submittedName>
</protein>
<dbReference type="OrthoDB" id="4990393at2"/>
<feature type="region of interest" description="Disordered" evidence="1">
    <location>
        <begin position="31"/>
        <end position="50"/>
    </location>
</feature>
<dbReference type="Gene3D" id="2.40.128.270">
    <property type="match status" value="1"/>
</dbReference>
<dbReference type="InterPro" id="IPR005184">
    <property type="entry name" value="DUF306_Meta_HslJ"/>
</dbReference>
<dbReference type="PANTHER" id="PTHR35535:SF1">
    <property type="entry name" value="HEAT SHOCK PROTEIN HSLJ"/>
    <property type="match status" value="1"/>
</dbReference>
<dbReference type="InterPro" id="IPR038670">
    <property type="entry name" value="HslJ-like_sf"/>
</dbReference>
<sequence>MNRRILSILAAVSLTSAGLAGCSSSDTVVGTWGEDAEGQPSLTFEEDGKVSGTDGCNRLTSSWTQDGKDISFSPVASTMMACPDVDAWLSGLDSATLDGDTLTILGADGETLGTLERAAD</sequence>
<comment type="caution">
    <text evidence="4">The sequence shown here is derived from an EMBL/GenBank/DDBJ whole genome shotgun (WGS) entry which is preliminary data.</text>
</comment>
<dbReference type="EMBL" id="QETB01000001">
    <property type="protein sequence ID" value="PWF27005.1"/>
    <property type="molecule type" value="Genomic_DNA"/>
</dbReference>
<evidence type="ECO:0000259" key="3">
    <source>
        <dbReference type="Pfam" id="PF03724"/>
    </source>
</evidence>
<keyword evidence="2" id="KW-0732">Signal</keyword>
<proteinExistence type="predicted"/>
<evidence type="ECO:0000313" key="4">
    <source>
        <dbReference type="EMBL" id="PWF27005.1"/>
    </source>
</evidence>